<reference evidence="6 7" key="1">
    <citation type="journal article" date="2018" name="IMA Fungus">
        <title>IMA Genome-F 9: Draft genome sequence of Annulohypoxylon stygium, Aspergillus mulundensis, Berkeleyomyces basicola (syn. Thielaviopsis basicola), Ceratocystis smalleyi, two Cercospora beticola strains, Coleophoma cylindrospora, Fusarium fracticaudum, Phialophora cf. hyalina, and Morchella septimelata.</title>
        <authorList>
            <person name="Wingfield B.D."/>
            <person name="Bills G.F."/>
            <person name="Dong Y."/>
            <person name="Huang W."/>
            <person name="Nel W.J."/>
            <person name="Swalarsk-Parry B.S."/>
            <person name="Vaghefi N."/>
            <person name="Wilken P.M."/>
            <person name="An Z."/>
            <person name="de Beer Z.W."/>
            <person name="De Vos L."/>
            <person name="Chen L."/>
            <person name="Duong T.A."/>
            <person name="Gao Y."/>
            <person name="Hammerbacher A."/>
            <person name="Kikkert J.R."/>
            <person name="Li Y."/>
            <person name="Li H."/>
            <person name="Li K."/>
            <person name="Li Q."/>
            <person name="Liu X."/>
            <person name="Ma X."/>
            <person name="Naidoo K."/>
            <person name="Pethybridge S.J."/>
            <person name="Sun J."/>
            <person name="Steenkamp E.T."/>
            <person name="van der Nest M.A."/>
            <person name="van Wyk S."/>
            <person name="Wingfield M.J."/>
            <person name="Xiong C."/>
            <person name="Yue Q."/>
            <person name="Zhang X."/>
        </authorList>
    </citation>
    <scope>NUCLEOTIDE SEQUENCE [LARGE SCALE GENOMIC DNA]</scope>
    <source>
        <strain evidence="6 7">BP6252</strain>
    </source>
</reference>
<dbReference type="Pfam" id="PF04479">
    <property type="entry name" value="RTA1"/>
    <property type="match status" value="1"/>
</dbReference>
<evidence type="ECO:0000313" key="7">
    <source>
        <dbReference type="Proteomes" id="UP000256645"/>
    </source>
</evidence>
<dbReference type="InterPro" id="IPR007568">
    <property type="entry name" value="RTA1"/>
</dbReference>
<protein>
    <submittedName>
        <fullName evidence="6">RTA2 protein-like protein</fullName>
    </submittedName>
</protein>
<feature type="transmembrane region" description="Helical" evidence="5">
    <location>
        <begin position="129"/>
        <end position="150"/>
    </location>
</feature>
<comment type="subcellular location">
    <subcellularLocation>
        <location evidence="1">Membrane</location>
        <topology evidence="1">Multi-pass membrane protein</topology>
    </subcellularLocation>
</comment>
<dbReference type="Proteomes" id="UP000256645">
    <property type="component" value="Unassembled WGS sequence"/>
</dbReference>
<evidence type="ECO:0000256" key="2">
    <source>
        <dbReference type="ARBA" id="ARBA00022692"/>
    </source>
</evidence>
<name>A0A3D8QUB3_9HELO</name>
<keyword evidence="4 5" id="KW-0472">Membrane</keyword>
<feature type="transmembrane region" description="Helical" evidence="5">
    <location>
        <begin position="208"/>
        <end position="225"/>
    </location>
</feature>
<dbReference type="PANTHER" id="PTHR31465">
    <property type="entry name" value="PROTEIN RTA1-RELATED"/>
    <property type="match status" value="1"/>
</dbReference>
<evidence type="ECO:0000313" key="6">
    <source>
        <dbReference type="EMBL" id="RDW65104.1"/>
    </source>
</evidence>
<gene>
    <name evidence="6" type="ORF">BP6252_10755</name>
</gene>
<evidence type="ECO:0000256" key="3">
    <source>
        <dbReference type="ARBA" id="ARBA00022989"/>
    </source>
</evidence>
<feature type="transmembrane region" description="Helical" evidence="5">
    <location>
        <begin position="265"/>
        <end position="285"/>
    </location>
</feature>
<evidence type="ECO:0000256" key="1">
    <source>
        <dbReference type="ARBA" id="ARBA00004141"/>
    </source>
</evidence>
<feature type="transmembrane region" description="Helical" evidence="5">
    <location>
        <begin position="89"/>
        <end position="109"/>
    </location>
</feature>
<feature type="transmembrane region" description="Helical" evidence="5">
    <location>
        <begin position="52"/>
        <end position="69"/>
    </location>
</feature>
<dbReference type="PANTHER" id="PTHR31465:SF17">
    <property type="entry name" value="DOMAIN PROTEIN, PUTATIVE (AFU_ORTHOLOGUE AFUA_5G09900)-RELATED"/>
    <property type="match status" value="1"/>
</dbReference>
<feature type="transmembrane region" description="Helical" evidence="5">
    <location>
        <begin position="27"/>
        <end position="45"/>
    </location>
</feature>
<proteinExistence type="predicted"/>
<feature type="transmembrane region" description="Helical" evidence="5">
    <location>
        <begin position="162"/>
        <end position="182"/>
    </location>
</feature>
<keyword evidence="3 5" id="KW-1133">Transmembrane helix</keyword>
<dbReference type="OrthoDB" id="3358017at2759"/>
<sequence>MDITLIESPQGNITGVVYFTYTPSFPAAYGFMGMFAVMTIAHLVYMFPLRSWYFVSFILGGICETFGYYGRTECNKDITKTGPWMLQNILILGAPSFLAATVYMTLARLTVALGAEEHAMISPRWLTKLYVLIDIICFLSQFAGAAVQASGNQQVIAIGNKVILGGLIFQLMAFAFFLLMTWRISVGFARSQENFGDGRDLRTGWRKYFWALYTVSVLFIVRNLVRAVEYAQQASSGGFSFATRMADGTLHYLTEHTPTIGDNEIYLYVFDAAMMFLAALTFLLVHPGRLIKRARTAKGEKLLSVEMGVTTG</sequence>
<dbReference type="GO" id="GO:0016020">
    <property type="term" value="C:membrane"/>
    <property type="evidence" value="ECO:0007669"/>
    <property type="project" value="UniProtKB-SubCell"/>
</dbReference>
<evidence type="ECO:0000256" key="5">
    <source>
        <dbReference type="SAM" id="Phobius"/>
    </source>
</evidence>
<dbReference type="EMBL" id="PDLM01000012">
    <property type="protein sequence ID" value="RDW65104.1"/>
    <property type="molecule type" value="Genomic_DNA"/>
</dbReference>
<accession>A0A3D8QUB3</accession>
<organism evidence="6 7">
    <name type="scientific">Coleophoma cylindrospora</name>
    <dbReference type="NCBI Taxonomy" id="1849047"/>
    <lineage>
        <taxon>Eukaryota</taxon>
        <taxon>Fungi</taxon>
        <taxon>Dikarya</taxon>
        <taxon>Ascomycota</taxon>
        <taxon>Pezizomycotina</taxon>
        <taxon>Leotiomycetes</taxon>
        <taxon>Helotiales</taxon>
        <taxon>Dermateaceae</taxon>
        <taxon>Coleophoma</taxon>
    </lineage>
</organism>
<comment type="caution">
    <text evidence="6">The sequence shown here is derived from an EMBL/GenBank/DDBJ whole genome shotgun (WGS) entry which is preliminary data.</text>
</comment>
<evidence type="ECO:0000256" key="4">
    <source>
        <dbReference type="ARBA" id="ARBA00023136"/>
    </source>
</evidence>
<keyword evidence="7" id="KW-1185">Reference proteome</keyword>
<dbReference type="STRING" id="1849047.A0A3D8QUB3"/>
<keyword evidence="2 5" id="KW-0812">Transmembrane</keyword>
<dbReference type="AlphaFoldDB" id="A0A3D8QUB3"/>